<evidence type="ECO:0000256" key="5">
    <source>
        <dbReference type="SAM" id="Phobius"/>
    </source>
</evidence>
<evidence type="ECO:0000256" key="1">
    <source>
        <dbReference type="ARBA" id="ARBA00004127"/>
    </source>
</evidence>
<dbReference type="PANTHER" id="PTHR28293:SF1">
    <property type="entry name" value="NUCLEAR RIM PROTEIN 1"/>
    <property type="match status" value="1"/>
</dbReference>
<evidence type="ECO:0000256" key="4">
    <source>
        <dbReference type="ARBA" id="ARBA00023136"/>
    </source>
</evidence>
<feature type="transmembrane region" description="Helical" evidence="5">
    <location>
        <begin position="133"/>
        <end position="157"/>
    </location>
</feature>
<dbReference type="EMBL" id="BLAL01000162">
    <property type="protein sequence ID" value="GES86814.1"/>
    <property type="molecule type" value="Genomic_DNA"/>
</dbReference>
<protein>
    <submittedName>
        <fullName evidence="6">Uncharacterized protein</fullName>
    </submittedName>
</protein>
<dbReference type="GO" id="GO:0007096">
    <property type="term" value="P:regulation of exit from mitosis"/>
    <property type="evidence" value="ECO:0007669"/>
    <property type="project" value="TreeGrafter"/>
</dbReference>
<dbReference type="OrthoDB" id="3363151at2759"/>
<evidence type="ECO:0000256" key="3">
    <source>
        <dbReference type="ARBA" id="ARBA00022989"/>
    </source>
</evidence>
<keyword evidence="4 5" id="KW-0472">Membrane</keyword>
<dbReference type="InterPro" id="IPR018819">
    <property type="entry name" value="Nur1/Mug154"/>
</dbReference>
<gene>
    <name evidence="6" type="ORF">RCL2_001385600</name>
</gene>
<keyword evidence="2 5" id="KW-0812">Transmembrane</keyword>
<dbReference type="GO" id="GO:0043007">
    <property type="term" value="P:maintenance of rDNA"/>
    <property type="evidence" value="ECO:0007669"/>
    <property type="project" value="TreeGrafter"/>
</dbReference>
<feature type="transmembrane region" description="Helical" evidence="5">
    <location>
        <begin position="95"/>
        <end position="113"/>
    </location>
</feature>
<accession>A0A8H3LGT1</accession>
<dbReference type="GO" id="GO:0012505">
    <property type="term" value="C:endomembrane system"/>
    <property type="evidence" value="ECO:0007669"/>
    <property type="project" value="UniProtKB-SubCell"/>
</dbReference>
<dbReference type="Pfam" id="PF10332">
    <property type="entry name" value="DUF2418"/>
    <property type="match status" value="1"/>
</dbReference>
<dbReference type="Proteomes" id="UP000615446">
    <property type="component" value="Unassembled WGS sequence"/>
</dbReference>
<organism evidence="6 7">
    <name type="scientific">Rhizophagus clarus</name>
    <dbReference type="NCBI Taxonomy" id="94130"/>
    <lineage>
        <taxon>Eukaryota</taxon>
        <taxon>Fungi</taxon>
        <taxon>Fungi incertae sedis</taxon>
        <taxon>Mucoromycota</taxon>
        <taxon>Glomeromycotina</taxon>
        <taxon>Glomeromycetes</taxon>
        <taxon>Glomerales</taxon>
        <taxon>Glomeraceae</taxon>
        <taxon>Rhizophagus</taxon>
    </lineage>
</organism>
<evidence type="ECO:0000313" key="7">
    <source>
        <dbReference type="Proteomes" id="UP000615446"/>
    </source>
</evidence>
<keyword evidence="3 5" id="KW-1133">Transmembrane helix</keyword>
<evidence type="ECO:0000313" key="6">
    <source>
        <dbReference type="EMBL" id="GES86814.1"/>
    </source>
</evidence>
<comment type="caution">
    <text evidence="6">The sequence shown here is derived from an EMBL/GenBank/DDBJ whole genome shotgun (WGS) entry which is preliminary data.</text>
</comment>
<reference evidence="6" key="1">
    <citation type="submission" date="2019-10" db="EMBL/GenBank/DDBJ databases">
        <title>Conservation and host-specific expression of non-tandemly repeated heterogenous ribosome RNA gene in arbuscular mycorrhizal fungi.</title>
        <authorList>
            <person name="Maeda T."/>
            <person name="Kobayashi Y."/>
            <person name="Nakagawa T."/>
            <person name="Ezawa T."/>
            <person name="Yamaguchi K."/>
            <person name="Bino T."/>
            <person name="Nishimoto Y."/>
            <person name="Shigenobu S."/>
            <person name="Kawaguchi M."/>
        </authorList>
    </citation>
    <scope>NUCLEOTIDE SEQUENCE</scope>
    <source>
        <strain evidence="6">HR1</strain>
    </source>
</reference>
<proteinExistence type="predicted"/>
<sequence>MRVRLVTRGGSRDFIKDQLTSQLFLSISPITLLYICPNISSLVLDHGDHKQSGTGGTRIIRSRTVWERIRSWPMDRINRFEEDFKAKDWDEWNQASSWFAAIGLNTLSIVLRIGHWFDGPKYDPILNPFRSSLAVWISFCEWMLFSLSMVNAIYVYLSTKNYHLFEHRLNDRPKSNNVQMQEVGEPVPAWAERYPGKIFYPLLQVIFEHPGFDPNSECVWVITMWCPSSFCLDLFCYYSPAQVLILNYLSGENYFYLLPTAVIIGIQLKVLVKLYQSLIKDRQIIFNEVYNEYTEKFVNPNCFVHKYEVGIQTDVNRAWDKINTNPKSKQKQKSKKEIMDKNI</sequence>
<evidence type="ECO:0000256" key="2">
    <source>
        <dbReference type="ARBA" id="ARBA00022692"/>
    </source>
</evidence>
<name>A0A8H3LGT1_9GLOM</name>
<dbReference type="AlphaFoldDB" id="A0A8H3LGT1"/>
<comment type="subcellular location">
    <subcellularLocation>
        <location evidence="1">Endomembrane system</location>
        <topology evidence="1">Multi-pass membrane protein</topology>
    </subcellularLocation>
</comment>
<dbReference type="PANTHER" id="PTHR28293">
    <property type="entry name" value="NUCLEAR RIM PROTEIN 1"/>
    <property type="match status" value="1"/>
</dbReference>